<evidence type="ECO:0000256" key="6">
    <source>
        <dbReference type="ARBA" id="ARBA00022980"/>
    </source>
</evidence>
<evidence type="ECO:0000256" key="11">
    <source>
        <dbReference type="HAMAP-Rule" id="MF_01364"/>
    </source>
</evidence>
<comment type="cofactor">
    <cofactor evidence="11">
        <name>Zn(2+)</name>
        <dbReference type="ChEBI" id="CHEBI:29105"/>
    </cofactor>
    <text evidence="11">Binds 1 zinc ion per subunit.</text>
</comment>
<evidence type="ECO:0000256" key="2">
    <source>
        <dbReference type="ARBA" id="ARBA00022723"/>
    </source>
</evidence>
<keyword evidence="4 11" id="KW-0862">Zinc</keyword>
<dbReference type="GO" id="GO:0019843">
    <property type="term" value="F:rRNA binding"/>
    <property type="evidence" value="ECO:0007669"/>
    <property type="project" value="UniProtKB-UniRule"/>
</dbReference>
<gene>
    <name evidence="11 12" type="primary">rpsZ</name>
    <name evidence="11" type="synonym">rpsN</name>
    <name evidence="12" type="ORF">DPRO_3976</name>
</gene>
<dbReference type="InterPro" id="IPR023053">
    <property type="entry name" value="Ribosomal_uS14_bact"/>
</dbReference>
<evidence type="ECO:0000256" key="10">
    <source>
        <dbReference type="ARBA" id="ARBA00060857"/>
    </source>
</evidence>
<comment type="function">
    <text evidence="1 11">Binds 16S rRNA, required for the assembly of 30S particles and may also be responsible for determining the conformation of the 16S rRNA at the A site.</text>
</comment>
<evidence type="ECO:0000313" key="12">
    <source>
        <dbReference type="EMBL" id="SOB60895.1"/>
    </source>
</evidence>
<evidence type="ECO:0000256" key="1">
    <source>
        <dbReference type="ARBA" id="ARBA00003686"/>
    </source>
</evidence>
<evidence type="ECO:0000313" key="13">
    <source>
        <dbReference type="Proteomes" id="UP000219215"/>
    </source>
</evidence>
<dbReference type="InterPro" id="IPR043140">
    <property type="entry name" value="Ribosomal_uS14_sf"/>
</dbReference>
<comment type="similarity">
    <text evidence="10 11">Belongs to the universal ribosomal protein uS14 family. Zinc-binding uS14 subfamily.</text>
</comment>
<dbReference type="PANTHER" id="PTHR19836">
    <property type="entry name" value="30S RIBOSOMAL PROTEIN S14"/>
    <property type="match status" value="1"/>
</dbReference>
<dbReference type="FunFam" id="4.10.830.10:FF:000001">
    <property type="entry name" value="30S ribosomal protein S14 type Z"/>
    <property type="match status" value="1"/>
</dbReference>
<name>A0A2C8FE13_9BACT</name>
<dbReference type="HAMAP" id="MF_01364_B">
    <property type="entry name" value="Ribosomal_uS14_2_B"/>
    <property type="match status" value="1"/>
</dbReference>
<evidence type="ECO:0000256" key="8">
    <source>
        <dbReference type="ARBA" id="ARBA00035167"/>
    </source>
</evidence>
<comment type="subunit">
    <text evidence="9 11">Part of the 30S ribosomal subunit. Contacts proteins S3 and S10.</text>
</comment>
<reference evidence="13" key="1">
    <citation type="submission" date="2017-09" db="EMBL/GenBank/DDBJ databases">
        <authorList>
            <person name="Regsiter A."/>
            <person name="William W."/>
        </authorList>
    </citation>
    <scope>NUCLEOTIDE SEQUENCE [LARGE SCALE GENOMIC DNA]</scope>
    <source>
        <strain evidence="13">500-1</strain>
    </source>
</reference>
<dbReference type="NCBIfam" id="NF005974">
    <property type="entry name" value="PRK08061.1"/>
    <property type="match status" value="1"/>
</dbReference>
<keyword evidence="13" id="KW-1185">Reference proteome</keyword>
<dbReference type="GO" id="GO:0003735">
    <property type="term" value="F:structural constituent of ribosome"/>
    <property type="evidence" value="ECO:0007669"/>
    <property type="project" value="InterPro"/>
</dbReference>
<evidence type="ECO:0000256" key="3">
    <source>
        <dbReference type="ARBA" id="ARBA00022730"/>
    </source>
</evidence>
<accession>A0A2C8FE13</accession>
<feature type="binding site" evidence="11">
    <location>
        <position position="24"/>
    </location>
    <ligand>
        <name>Zn(2+)</name>
        <dbReference type="ChEBI" id="CHEBI:29105"/>
    </ligand>
</feature>
<dbReference type="GO" id="GO:0015935">
    <property type="term" value="C:small ribosomal subunit"/>
    <property type="evidence" value="ECO:0007669"/>
    <property type="project" value="TreeGrafter"/>
</dbReference>
<sequence>MAKTSIRVKARRKPKFKVRAYNRCPICGRPRAFLRRYGICRICFRNKALAGELPGVRKASW</sequence>
<keyword evidence="7 11" id="KW-0687">Ribonucleoprotein</keyword>
<protein>
    <recommendedName>
        <fullName evidence="8 11">Small ribosomal subunit protein uS14</fullName>
    </recommendedName>
</protein>
<dbReference type="Proteomes" id="UP000219215">
    <property type="component" value="Chromosome DPRO"/>
</dbReference>
<organism evidence="12 13">
    <name type="scientific">Pseudodesulfovibrio profundus</name>
    <dbReference type="NCBI Taxonomy" id="57320"/>
    <lineage>
        <taxon>Bacteria</taxon>
        <taxon>Pseudomonadati</taxon>
        <taxon>Thermodesulfobacteriota</taxon>
        <taxon>Desulfovibrionia</taxon>
        <taxon>Desulfovibrionales</taxon>
        <taxon>Desulfovibrionaceae</taxon>
    </lineage>
</organism>
<keyword evidence="6 11" id="KW-0689">Ribosomal protein</keyword>
<feature type="binding site" evidence="11">
    <location>
        <position position="43"/>
    </location>
    <ligand>
        <name>Zn(2+)</name>
        <dbReference type="ChEBI" id="CHEBI:29105"/>
    </ligand>
</feature>
<evidence type="ECO:0000256" key="9">
    <source>
        <dbReference type="ARBA" id="ARBA00047110"/>
    </source>
</evidence>
<feature type="binding site" evidence="11">
    <location>
        <position position="27"/>
    </location>
    <ligand>
        <name>Zn(2+)</name>
        <dbReference type="ChEBI" id="CHEBI:29105"/>
    </ligand>
</feature>
<evidence type="ECO:0000256" key="7">
    <source>
        <dbReference type="ARBA" id="ARBA00023274"/>
    </source>
</evidence>
<keyword evidence="5 11" id="KW-0694">RNA-binding</keyword>
<dbReference type="PANTHER" id="PTHR19836:SF19">
    <property type="entry name" value="SMALL RIBOSOMAL SUBUNIT PROTEIN US14M"/>
    <property type="match status" value="1"/>
</dbReference>
<dbReference type="EMBL" id="LT907975">
    <property type="protein sequence ID" value="SOB60895.1"/>
    <property type="molecule type" value="Genomic_DNA"/>
</dbReference>
<dbReference type="GO" id="GO:0008270">
    <property type="term" value="F:zinc ion binding"/>
    <property type="evidence" value="ECO:0007669"/>
    <property type="project" value="UniProtKB-UniRule"/>
</dbReference>
<dbReference type="AlphaFoldDB" id="A0A2C8FE13"/>
<dbReference type="Gene3D" id="4.10.830.10">
    <property type="entry name" value="30s Ribosomal Protein S14, Chain N"/>
    <property type="match status" value="1"/>
</dbReference>
<dbReference type="RefSeq" id="WP_097013558.1">
    <property type="nucleotide sequence ID" value="NZ_LT907975.1"/>
</dbReference>
<dbReference type="GO" id="GO:0005737">
    <property type="term" value="C:cytoplasm"/>
    <property type="evidence" value="ECO:0007669"/>
    <property type="project" value="UniProtKB-ARBA"/>
</dbReference>
<proteinExistence type="inferred from homology"/>
<dbReference type="KEGG" id="pprf:DPRO_3976"/>
<dbReference type="OrthoDB" id="9810484at2"/>
<evidence type="ECO:0000256" key="5">
    <source>
        <dbReference type="ARBA" id="ARBA00022884"/>
    </source>
</evidence>
<dbReference type="Pfam" id="PF00253">
    <property type="entry name" value="Ribosomal_S14"/>
    <property type="match status" value="1"/>
</dbReference>
<keyword evidence="3 11" id="KW-0699">rRNA-binding</keyword>
<dbReference type="SUPFAM" id="SSF57716">
    <property type="entry name" value="Glucocorticoid receptor-like (DNA-binding domain)"/>
    <property type="match status" value="1"/>
</dbReference>
<keyword evidence="2 11" id="KW-0479">Metal-binding</keyword>
<dbReference type="InterPro" id="IPR001209">
    <property type="entry name" value="Ribosomal_uS14"/>
</dbReference>
<evidence type="ECO:0000256" key="4">
    <source>
        <dbReference type="ARBA" id="ARBA00022833"/>
    </source>
</evidence>
<feature type="binding site" evidence="11">
    <location>
        <position position="40"/>
    </location>
    <ligand>
        <name>Zn(2+)</name>
        <dbReference type="ChEBI" id="CHEBI:29105"/>
    </ligand>
</feature>
<dbReference type="GO" id="GO:0006412">
    <property type="term" value="P:translation"/>
    <property type="evidence" value="ECO:0007669"/>
    <property type="project" value="UniProtKB-UniRule"/>
</dbReference>